<dbReference type="InterPro" id="IPR036397">
    <property type="entry name" value="RNaseH_sf"/>
</dbReference>
<comment type="similarity">
    <text evidence="2">Belongs to the tigger transposable element derived protein family.</text>
</comment>
<dbReference type="PANTHER" id="PTHR19303:SF26">
    <property type="entry name" value="TIGGER TRANSPOSABLE ELEMENT-DERIVED PROTEIN 1"/>
    <property type="match status" value="1"/>
</dbReference>
<name>A0ABD2WFK2_9HYME</name>
<dbReference type="InterPro" id="IPR007889">
    <property type="entry name" value="HTH_Psq"/>
</dbReference>
<keyword evidence="3" id="KW-0238">DNA-binding</keyword>
<evidence type="ECO:0000256" key="1">
    <source>
        <dbReference type="ARBA" id="ARBA00004123"/>
    </source>
</evidence>
<dbReference type="AlphaFoldDB" id="A0ABD2WFK2"/>
<dbReference type="Pfam" id="PF03221">
    <property type="entry name" value="HTH_Tnp_Tc5"/>
    <property type="match status" value="1"/>
</dbReference>
<dbReference type="Gene3D" id="1.10.10.60">
    <property type="entry name" value="Homeodomain-like"/>
    <property type="match status" value="1"/>
</dbReference>
<evidence type="ECO:0000313" key="7">
    <source>
        <dbReference type="Proteomes" id="UP001627154"/>
    </source>
</evidence>
<evidence type="ECO:0000256" key="3">
    <source>
        <dbReference type="ARBA" id="ARBA00023125"/>
    </source>
</evidence>
<protein>
    <recommendedName>
        <fullName evidence="5">HTH CENPB-type domain-containing protein</fullName>
    </recommendedName>
</protein>
<dbReference type="Gene3D" id="3.30.420.10">
    <property type="entry name" value="Ribonuclease H-like superfamily/Ribonuclease H"/>
    <property type="match status" value="1"/>
</dbReference>
<keyword evidence="4" id="KW-0539">Nucleus</keyword>
<dbReference type="Pfam" id="PF04218">
    <property type="entry name" value="CENP-B_N"/>
    <property type="match status" value="1"/>
</dbReference>
<evidence type="ECO:0000256" key="2">
    <source>
        <dbReference type="ARBA" id="ARBA00010881"/>
    </source>
</evidence>
<comment type="subcellular location">
    <subcellularLocation>
        <location evidence="1">Nucleus</location>
    </subcellularLocation>
</comment>
<evidence type="ECO:0000256" key="4">
    <source>
        <dbReference type="ARBA" id="ARBA00023242"/>
    </source>
</evidence>
<evidence type="ECO:0000259" key="5">
    <source>
        <dbReference type="PROSITE" id="PS51253"/>
    </source>
</evidence>
<dbReference type="GO" id="GO:0005634">
    <property type="term" value="C:nucleus"/>
    <property type="evidence" value="ECO:0007669"/>
    <property type="project" value="UniProtKB-SubCell"/>
</dbReference>
<feature type="domain" description="HTH CENPB-type" evidence="5">
    <location>
        <begin position="81"/>
        <end position="159"/>
    </location>
</feature>
<gene>
    <name evidence="6" type="ORF">TKK_014020</name>
</gene>
<dbReference type="InterPro" id="IPR004875">
    <property type="entry name" value="DDE_SF_endonuclease_dom"/>
</dbReference>
<dbReference type="InterPro" id="IPR006600">
    <property type="entry name" value="HTH_CenpB_DNA-bd_dom"/>
</dbReference>
<dbReference type="InterPro" id="IPR050863">
    <property type="entry name" value="CenT-Element_Derived"/>
</dbReference>
<dbReference type="Proteomes" id="UP001627154">
    <property type="component" value="Unassembled WGS sequence"/>
</dbReference>
<dbReference type="PANTHER" id="PTHR19303">
    <property type="entry name" value="TRANSPOSON"/>
    <property type="match status" value="1"/>
</dbReference>
<dbReference type="SMART" id="SM00674">
    <property type="entry name" value="CENPB"/>
    <property type="match status" value="1"/>
</dbReference>
<dbReference type="EMBL" id="JBJJXI010000111">
    <property type="protein sequence ID" value="KAL3391287.1"/>
    <property type="molecule type" value="Genomic_DNA"/>
</dbReference>
<sequence length="565" mass="64897">MAPANKSNNNKKTNSKGIVKRSKKIMDISTKLKILELLNSGEKVCALARRFDVNESTIRYIYKNEKNIRDAASILGSQMKHAKVNRQENIVKMENLLIVWIQDLIRKKIPLSGAVIQEQALTFYTYVVNKYGASDNESFAASKGWFHRFKRRFSLHNISFSGESASADHMAAQNFPNELREVIAQKGYVAAQIFNCDETGLYWKKMPSRTYVTQEEKRAPGFKMMKDRYTLLFCSNASGTYRCKPLLVYRSENPRALKGKRKEHLPVIWRSNKTAWVTGTLMMDWFTNSFVPEVKQFLIAENLSFKVLLLMDNAKCHPDLLVNADPNVEVMFLPPNTTSLIQPLDQTVIATFKSYYLRRVVKEMLNHVNQNFNENSDEIVRNFWKKFNILHSITIVDESWREIKMTTLNCCWSKLLPELVDTGRMNGTETITSVLEDVAIIARDIGGEGFIDMTETDLVEVISPSEKEITAEEIEEILAPSEDADEPENNIEAQPIQTLSKISINKILNAVQNAIDEAMSEDPILTRSMLFKHQCEVAMSTYRELQKDYMRRAKQSRLSDFFVKK</sequence>
<organism evidence="6 7">
    <name type="scientific">Trichogramma kaykai</name>
    <dbReference type="NCBI Taxonomy" id="54128"/>
    <lineage>
        <taxon>Eukaryota</taxon>
        <taxon>Metazoa</taxon>
        <taxon>Ecdysozoa</taxon>
        <taxon>Arthropoda</taxon>
        <taxon>Hexapoda</taxon>
        <taxon>Insecta</taxon>
        <taxon>Pterygota</taxon>
        <taxon>Neoptera</taxon>
        <taxon>Endopterygota</taxon>
        <taxon>Hymenoptera</taxon>
        <taxon>Apocrita</taxon>
        <taxon>Proctotrupomorpha</taxon>
        <taxon>Chalcidoidea</taxon>
        <taxon>Trichogrammatidae</taxon>
        <taxon>Trichogramma</taxon>
    </lineage>
</organism>
<proteinExistence type="inferred from homology"/>
<dbReference type="InterPro" id="IPR009057">
    <property type="entry name" value="Homeodomain-like_sf"/>
</dbReference>
<comment type="caution">
    <text evidence="6">The sequence shown here is derived from an EMBL/GenBank/DDBJ whole genome shotgun (WGS) entry which is preliminary data.</text>
</comment>
<dbReference type="GO" id="GO:0003677">
    <property type="term" value="F:DNA binding"/>
    <property type="evidence" value="ECO:0007669"/>
    <property type="project" value="UniProtKB-KW"/>
</dbReference>
<evidence type="ECO:0000313" key="6">
    <source>
        <dbReference type="EMBL" id="KAL3391287.1"/>
    </source>
</evidence>
<keyword evidence="7" id="KW-1185">Reference proteome</keyword>
<dbReference type="InterPro" id="IPR036388">
    <property type="entry name" value="WH-like_DNA-bd_sf"/>
</dbReference>
<dbReference type="Gene3D" id="1.10.10.10">
    <property type="entry name" value="Winged helix-like DNA-binding domain superfamily/Winged helix DNA-binding domain"/>
    <property type="match status" value="1"/>
</dbReference>
<reference evidence="6 7" key="1">
    <citation type="journal article" date="2024" name="bioRxiv">
        <title>A reference genome for Trichogramma kaykai: A tiny desert-dwelling parasitoid wasp with competing sex-ratio distorters.</title>
        <authorList>
            <person name="Culotta J."/>
            <person name="Lindsey A.R."/>
        </authorList>
    </citation>
    <scope>NUCLEOTIDE SEQUENCE [LARGE SCALE GENOMIC DNA]</scope>
    <source>
        <strain evidence="6 7">KSX58</strain>
    </source>
</reference>
<dbReference type="PROSITE" id="PS51253">
    <property type="entry name" value="HTH_CENPB"/>
    <property type="match status" value="1"/>
</dbReference>
<accession>A0ABD2WFK2</accession>
<dbReference type="SUPFAM" id="SSF46689">
    <property type="entry name" value="Homeodomain-like"/>
    <property type="match status" value="2"/>
</dbReference>
<dbReference type="Pfam" id="PF03184">
    <property type="entry name" value="DDE_1"/>
    <property type="match status" value="1"/>
</dbReference>